<feature type="transmembrane region" description="Helical" evidence="2">
    <location>
        <begin position="203"/>
        <end position="221"/>
    </location>
</feature>
<sequence length="355" mass="38695">MNSIDYFWLGFGIAVATCVLLTGAVVGTIALLRKYAPVWWKYIYEMFGNVPKFDGIGYLTTWLSLTPYFFFFGGFISDILMGEYQYSKASLVGLITIILVSLIGSNTFASYTEFTSNIWVFWIMLLVGGGLIISSLTIGLLRIIPDSAFGTLLGAGIFVISAVLAGNGYLGNEMEYATKNTSYGDIHIDDICATPGLYGLQTTFAPVGILLTSTILWCHMWESIDAGAPDSQAATGITIAATFAAEYAILWWKGCFDNFRYGWLSPILSELIAFYVGTIAYYSMKRSSQEPFTSSGTGKGVFHPPEPPPSKKTAKSSSNETKVIVGQTPAVEEDSDQFVCEAYKDGELVTSTLVD</sequence>
<feature type="region of interest" description="Disordered" evidence="1">
    <location>
        <begin position="293"/>
        <end position="330"/>
    </location>
</feature>
<feature type="transmembrane region" description="Helical" evidence="2">
    <location>
        <begin position="56"/>
        <end position="77"/>
    </location>
</feature>
<feature type="transmembrane region" description="Helical" evidence="2">
    <location>
        <begin position="7"/>
        <end position="32"/>
    </location>
</feature>
<feature type="transmembrane region" description="Helical" evidence="2">
    <location>
        <begin position="233"/>
        <end position="251"/>
    </location>
</feature>
<name>A0A6C0JZK1_9ZZZZ</name>
<keyword evidence="2" id="KW-0472">Membrane</keyword>
<dbReference type="AlphaFoldDB" id="A0A6C0JZK1"/>
<feature type="transmembrane region" description="Helical" evidence="2">
    <location>
        <begin position="148"/>
        <end position="170"/>
    </location>
</feature>
<evidence type="ECO:0000313" key="3">
    <source>
        <dbReference type="EMBL" id="QHU09837.1"/>
    </source>
</evidence>
<evidence type="ECO:0000256" key="2">
    <source>
        <dbReference type="SAM" id="Phobius"/>
    </source>
</evidence>
<keyword evidence="2" id="KW-0812">Transmembrane</keyword>
<accession>A0A6C0JZK1</accession>
<evidence type="ECO:0000256" key="1">
    <source>
        <dbReference type="SAM" id="MobiDB-lite"/>
    </source>
</evidence>
<feature type="transmembrane region" description="Helical" evidence="2">
    <location>
        <begin position="89"/>
        <end position="112"/>
    </location>
</feature>
<keyword evidence="2" id="KW-1133">Transmembrane helix</keyword>
<protein>
    <submittedName>
        <fullName evidence="3">Uncharacterized protein</fullName>
    </submittedName>
</protein>
<dbReference type="EMBL" id="MN740746">
    <property type="protein sequence ID" value="QHU09837.1"/>
    <property type="molecule type" value="Genomic_DNA"/>
</dbReference>
<proteinExistence type="predicted"/>
<feature type="transmembrane region" description="Helical" evidence="2">
    <location>
        <begin position="263"/>
        <end position="282"/>
    </location>
</feature>
<feature type="transmembrane region" description="Helical" evidence="2">
    <location>
        <begin position="118"/>
        <end position="141"/>
    </location>
</feature>
<reference evidence="3" key="1">
    <citation type="journal article" date="2020" name="Nature">
        <title>Giant virus diversity and host interactions through global metagenomics.</title>
        <authorList>
            <person name="Schulz F."/>
            <person name="Roux S."/>
            <person name="Paez-Espino D."/>
            <person name="Jungbluth S."/>
            <person name="Walsh D.A."/>
            <person name="Denef V.J."/>
            <person name="McMahon K.D."/>
            <person name="Konstantinidis K.T."/>
            <person name="Eloe-Fadrosh E.A."/>
            <person name="Kyrpides N.C."/>
            <person name="Woyke T."/>
        </authorList>
    </citation>
    <scope>NUCLEOTIDE SEQUENCE</scope>
    <source>
        <strain evidence="3">GVMAG-S-1101164-164</strain>
    </source>
</reference>
<organism evidence="3">
    <name type="scientific">viral metagenome</name>
    <dbReference type="NCBI Taxonomy" id="1070528"/>
    <lineage>
        <taxon>unclassified sequences</taxon>
        <taxon>metagenomes</taxon>
        <taxon>organismal metagenomes</taxon>
    </lineage>
</organism>